<protein>
    <recommendedName>
        <fullName evidence="3">F-box domain-containing protein</fullName>
    </recommendedName>
</protein>
<proteinExistence type="predicted"/>
<dbReference type="Proteomes" id="UP001234581">
    <property type="component" value="Unassembled WGS sequence"/>
</dbReference>
<dbReference type="GeneID" id="83214080"/>
<dbReference type="InterPro" id="IPR032675">
    <property type="entry name" value="LRR_dom_sf"/>
</dbReference>
<organism evidence="1 2">
    <name type="scientific">Lichtheimia ornata</name>
    <dbReference type="NCBI Taxonomy" id="688661"/>
    <lineage>
        <taxon>Eukaryota</taxon>
        <taxon>Fungi</taxon>
        <taxon>Fungi incertae sedis</taxon>
        <taxon>Mucoromycota</taxon>
        <taxon>Mucoromycotina</taxon>
        <taxon>Mucoromycetes</taxon>
        <taxon>Mucorales</taxon>
        <taxon>Lichtheimiaceae</taxon>
        <taxon>Lichtheimia</taxon>
    </lineage>
</organism>
<gene>
    <name evidence="1" type="ORF">O0I10_006669</name>
</gene>
<keyword evidence="2" id="KW-1185">Reference proteome</keyword>
<dbReference type="SUPFAM" id="SSF52047">
    <property type="entry name" value="RNI-like"/>
    <property type="match status" value="1"/>
</dbReference>
<accession>A0AAD7XX04</accession>
<name>A0AAD7XX04_9FUNG</name>
<evidence type="ECO:0008006" key="3">
    <source>
        <dbReference type="Google" id="ProtNLM"/>
    </source>
</evidence>
<dbReference type="EMBL" id="JARTCD010000030">
    <property type="protein sequence ID" value="KAJ8657605.1"/>
    <property type="molecule type" value="Genomic_DNA"/>
</dbReference>
<dbReference type="Gene3D" id="3.80.10.10">
    <property type="entry name" value="Ribonuclease Inhibitor"/>
    <property type="match status" value="2"/>
</dbReference>
<dbReference type="RefSeq" id="XP_058342518.1">
    <property type="nucleotide sequence ID" value="XM_058486696.1"/>
</dbReference>
<reference evidence="1 2" key="1">
    <citation type="submission" date="2023-03" db="EMBL/GenBank/DDBJ databases">
        <title>Genome sequence of Lichtheimia ornata CBS 291.66.</title>
        <authorList>
            <person name="Mohabir J.T."/>
            <person name="Shea T.P."/>
            <person name="Kurbessoian T."/>
            <person name="Berby B."/>
            <person name="Fontaine J."/>
            <person name="Livny J."/>
            <person name="Gnirke A."/>
            <person name="Stajich J.E."/>
            <person name="Cuomo C.A."/>
        </authorList>
    </citation>
    <scope>NUCLEOTIDE SEQUENCE [LARGE SCALE GENOMIC DNA]</scope>
    <source>
        <strain evidence="1">CBS 291.66</strain>
    </source>
</reference>
<dbReference type="PANTHER" id="PTHR38926:SF5">
    <property type="entry name" value="F-BOX AND LEUCINE-RICH REPEAT PROTEIN 6"/>
    <property type="match status" value="1"/>
</dbReference>
<dbReference type="PANTHER" id="PTHR38926">
    <property type="entry name" value="F-BOX DOMAIN CONTAINING PROTEIN, EXPRESSED"/>
    <property type="match status" value="1"/>
</dbReference>
<dbReference type="AlphaFoldDB" id="A0AAD7XX04"/>
<comment type="caution">
    <text evidence="1">The sequence shown here is derived from an EMBL/GenBank/DDBJ whole genome shotgun (WGS) entry which is preliminary data.</text>
</comment>
<evidence type="ECO:0000313" key="2">
    <source>
        <dbReference type="Proteomes" id="UP001234581"/>
    </source>
</evidence>
<sequence>MASLLNHNDPQSEQPNVLASTTATTKRVDFVSDLPWEIVKYNLVPRILGEVRLMIHLDRPIAYMRVCSNWSKRILLADDSIYFYYGDEIYPDDDYDIRTRMMAPYIKWLSIRKCSEEHIGRLLKCGKLVRLNHLYIPCNPQVYRRFHQLLQIIPTLTHLNIDYGRFGTPLAIWDVLDQCPKLIRLKIDLHLYATMDTANSQVDRPYGNVTHLQVICWDPMKNDIYIPLIKRLPNLCLLALTLSSSPAGLNIIQQHCPKLQGLYLSQRRVNDVGLDEISQQQQQQQQEGLRLLSLAGGTYDEDDIAALMVHNHDTLESIVLEGQFFTITPTRALRKDPVQFNNLRSLSYRYQPHYRSIDFYEWILQCAPNLESVETVNAATQRHVLDRTFSDDGPLKRIGLYCARDEQQPYERQFLKRHIQRGVESRLEHLKCTLERTIRDRTWVYLIPQLNQLKTLEVAFTADGKIHELGKFLKQVACGCTALEKVIFKTKYFPPSSEWILHLATHRTLQHLVIDTEDIPDDLTTHLEAFGHLKSLHLNHDITAFGPILELKRKLPFFTFEHRHEPK</sequence>
<evidence type="ECO:0000313" key="1">
    <source>
        <dbReference type="EMBL" id="KAJ8657605.1"/>
    </source>
</evidence>